<evidence type="ECO:0000313" key="4">
    <source>
        <dbReference type="Proteomes" id="UP001140502"/>
    </source>
</evidence>
<accession>A0A9W8WAD0</accession>
<proteinExistence type="predicted"/>
<gene>
    <name evidence="3" type="ORF">N0V84_007238</name>
</gene>
<organism evidence="3 4">
    <name type="scientific">Fusarium piperis</name>
    <dbReference type="NCBI Taxonomy" id="1435070"/>
    <lineage>
        <taxon>Eukaryota</taxon>
        <taxon>Fungi</taxon>
        <taxon>Dikarya</taxon>
        <taxon>Ascomycota</taxon>
        <taxon>Pezizomycotina</taxon>
        <taxon>Sordariomycetes</taxon>
        <taxon>Hypocreomycetidae</taxon>
        <taxon>Hypocreales</taxon>
        <taxon>Nectriaceae</taxon>
        <taxon>Fusarium</taxon>
        <taxon>Fusarium solani species complex</taxon>
    </lineage>
</organism>
<keyword evidence="1" id="KW-0175">Coiled coil</keyword>
<sequence length="275" mass="30717">MSTLRSLDVDSDAPAVITWQWNNSNCSLAEPDPQIKSITLTTRFTTTSAFFQLNIPIKLKGIKTLTSIILRISSSSIASFNFLPNADEALSPMRAQSGTVLDAIRQLANVTVLSVYVKAHEQSSAQLQSISDAINQDLIPSFRDDLSRMYTGTGAKIITLSVPAAHQSPPTYDEAKSPPPSAPIFDRKRPRKDFRDSRDEDLALIWARLGDDAERLNALEQENGALREEAREVRKQFQKIETCLQDLREDIDALESRLRRGGLNWETSWMPTLKG</sequence>
<reference evidence="3" key="1">
    <citation type="submission" date="2022-10" db="EMBL/GenBank/DDBJ databases">
        <title>Tapping the CABI collections for fungal endophytes: first genome assemblies for Collariella, Neodidymelliopsis, Ascochyta clinopodiicola, Didymella pomorum, Didymosphaeria variabile, Neocosmospora piperis and Neocucurbitaria cava.</title>
        <authorList>
            <person name="Hill R."/>
        </authorList>
    </citation>
    <scope>NUCLEOTIDE SEQUENCE</scope>
    <source>
        <strain evidence="3">IMI 366586</strain>
    </source>
</reference>
<dbReference type="Proteomes" id="UP001140502">
    <property type="component" value="Unassembled WGS sequence"/>
</dbReference>
<evidence type="ECO:0000256" key="2">
    <source>
        <dbReference type="SAM" id="MobiDB-lite"/>
    </source>
</evidence>
<dbReference type="AlphaFoldDB" id="A0A9W8WAD0"/>
<evidence type="ECO:0000313" key="3">
    <source>
        <dbReference type="EMBL" id="KAJ4317639.1"/>
    </source>
</evidence>
<name>A0A9W8WAD0_9HYPO</name>
<feature type="region of interest" description="Disordered" evidence="2">
    <location>
        <begin position="167"/>
        <end position="193"/>
    </location>
</feature>
<protein>
    <submittedName>
        <fullName evidence="3">Uncharacterized protein</fullName>
    </submittedName>
</protein>
<keyword evidence="4" id="KW-1185">Reference proteome</keyword>
<dbReference type="OrthoDB" id="47007at2759"/>
<dbReference type="EMBL" id="JAPEUR010000156">
    <property type="protein sequence ID" value="KAJ4317639.1"/>
    <property type="molecule type" value="Genomic_DNA"/>
</dbReference>
<evidence type="ECO:0000256" key="1">
    <source>
        <dbReference type="SAM" id="Coils"/>
    </source>
</evidence>
<comment type="caution">
    <text evidence="3">The sequence shown here is derived from an EMBL/GenBank/DDBJ whole genome shotgun (WGS) entry which is preliminary data.</text>
</comment>
<feature type="coiled-coil region" evidence="1">
    <location>
        <begin position="209"/>
        <end position="264"/>
    </location>
</feature>